<evidence type="ECO:0000256" key="3">
    <source>
        <dbReference type="PIRSR" id="PIRSR633199-1"/>
    </source>
</evidence>
<dbReference type="PANTHER" id="PTHR12737">
    <property type="entry name" value="DIMETHYLARGININE DIMETHYLAMINOHYDROLASE"/>
    <property type="match status" value="1"/>
</dbReference>
<dbReference type="GO" id="GO:0045429">
    <property type="term" value="P:positive regulation of nitric oxide biosynthetic process"/>
    <property type="evidence" value="ECO:0007669"/>
    <property type="project" value="TreeGrafter"/>
</dbReference>
<dbReference type="GO" id="GO:0016597">
    <property type="term" value="F:amino acid binding"/>
    <property type="evidence" value="ECO:0007669"/>
    <property type="project" value="TreeGrafter"/>
</dbReference>
<name>A0A075GBB4_9EURY</name>
<sequence>MVSVCWWDVSGFRTLMVYMVAGKMMGDWDRRYRSGGLVRQISPNFTKALANYFGTGPTDVEASIEAHNKYVEALEENGLEVTILPGLENHPDCCFVEDAAVIVNGAAVICNLGHPSRRGEAESIAEALSQHLETIVMPENAKLDGGDVVFYDNYFLIGRSTRTNAEGVEFIENVCHNRGFKTFVFDIPQSTLHLSTICSSPAPGVLVTAEGHLQPEQFDGIDAEIIWVPNEESYAANTIGFENGCVIISDGYPRTAELLSQHGFSVTSVDMEHIRCADGSLTCLRLFFK</sequence>
<protein>
    <submittedName>
        <fullName evidence="4">Putative NG-dimethylarginine dimethylaminohydrolase</fullName>
        <ecNumber evidence="4">3.5.3.18</ecNumber>
    </submittedName>
</protein>
<dbReference type="EC" id="3.5.3.18" evidence="4"/>
<feature type="active site" description="Nucleophile" evidence="3">
    <location>
        <position position="283"/>
    </location>
</feature>
<dbReference type="GO" id="GO:0000052">
    <property type="term" value="P:citrulline metabolic process"/>
    <property type="evidence" value="ECO:0007669"/>
    <property type="project" value="TreeGrafter"/>
</dbReference>
<dbReference type="PANTHER" id="PTHR12737:SF9">
    <property type="entry name" value="DIMETHYLARGININASE"/>
    <property type="match status" value="1"/>
</dbReference>
<evidence type="ECO:0000256" key="2">
    <source>
        <dbReference type="ARBA" id="ARBA00022801"/>
    </source>
</evidence>
<dbReference type="GO" id="GO:0006525">
    <property type="term" value="P:arginine metabolic process"/>
    <property type="evidence" value="ECO:0007669"/>
    <property type="project" value="TreeGrafter"/>
</dbReference>
<dbReference type="InterPro" id="IPR033199">
    <property type="entry name" value="DDAH-like"/>
</dbReference>
<comment type="similarity">
    <text evidence="1">Belongs to the DDAH family.</text>
</comment>
<evidence type="ECO:0000313" key="4">
    <source>
        <dbReference type="EMBL" id="AIF01371.1"/>
    </source>
</evidence>
<organism evidence="4">
    <name type="scientific">uncultured marine group II/III euryarchaeote KM3_146_G03</name>
    <dbReference type="NCBI Taxonomy" id="1457881"/>
    <lineage>
        <taxon>Archaea</taxon>
        <taxon>Methanobacteriati</taxon>
        <taxon>Methanobacteriota</taxon>
        <taxon>environmental samples</taxon>
    </lineage>
</organism>
<dbReference type="Pfam" id="PF19420">
    <property type="entry name" value="DDAH_eukar"/>
    <property type="match status" value="1"/>
</dbReference>
<feature type="active site" description="Proton donor" evidence="3">
    <location>
        <position position="193"/>
    </location>
</feature>
<dbReference type="AlphaFoldDB" id="A0A075GBB4"/>
<dbReference type="Gene3D" id="3.75.10.10">
    <property type="entry name" value="L-arginine/glycine Amidinotransferase, Chain A"/>
    <property type="match status" value="1"/>
</dbReference>
<reference evidence="4" key="1">
    <citation type="journal article" date="2014" name="Genome Biol. Evol.">
        <title>Pangenome evidence for extensive interdomain horizontal transfer affecting lineage core and shell genes in uncultured planktonic thaumarchaeota and euryarchaeota.</title>
        <authorList>
            <person name="Deschamps P."/>
            <person name="Zivanovic Y."/>
            <person name="Moreira D."/>
            <person name="Rodriguez-Valera F."/>
            <person name="Lopez-Garcia P."/>
        </authorList>
    </citation>
    <scope>NUCLEOTIDE SEQUENCE</scope>
</reference>
<dbReference type="EMBL" id="KF900619">
    <property type="protein sequence ID" value="AIF01371.1"/>
    <property type="molecule type" value="Genomic_DNA"/>
</dbReference>
<dbReference type="GO" id="GO:0016403">
    <property type="term" value="F:dimethylargininase activity"/>
    <property type="evidence" value="ECO:0007669"/>
    <property type="project" value="UniProtKB-EC"/>
</dbReference>
<evidence type="ECO:0000256" key="1">
    <source>
        <dbReference type="ARBA" id="ARBA00008532"/>
    </source>
</evidence>
<accession>A0A075GBB4</accession>
<dbReference type="SUPFAM" id="SSF55909">
    <property type="entry name" value="Pentein"/>
    <property type="match status" value="1"/>
</dbReference>
<keyword evidence="2 4" id="KW-0378">Hydrolase</keyword>
<proteinExistence type="inferred from homology"/>